<dbReference type="Proteomes" id="UP001285441">
    <property type="component" value="Unassembled WGS sequence"/>
</dbReference>
<organism evidence="3 4">
    <name type="scientific">Podospora didyma</name>
    <dbReference type="NCBI Taxonomy" id="330526"/>
    <lineage>
        <taxon>Eukaryota</taxon>
        <taxon>Fungi</taxon>
        <taxon>Dikarya</taxon>
        <taxon>Ascomycota</taxon>
        <taxon>Pezizomycotina</taxon>
        <taxon>Sordariomycetes</taxon>
        <taxon>Sordariomycetidae</taxon>
        <taxon>Sordariales</taxon>
        <taxon>Podosporaceae</taxon>
        <taxon>Podospora</taxon>
    </lineage>
</organism>
<accession>A0AAE0KIX7</accession>
<feature type="region of interest" description="Disordered" evidence="1">
    <location>
        <begin position="289"/>
        <end position="318"/>
    </location>
</feature>
<keyword evidence="2" id="KW-0812">Transmembrane</keyword>
<feature type="transmembrane region" description="Helical" evidence="2">
    <location>
        <begin position="6"/>
        <end position="26"/>
    </location>
</feature>
<name>A0AAE0KIX7_9PEZI</name>
<keyword evidence="4" id="KW-1185">Reference proteome</keyword>
<evidence type="ECO:0000313" key="3">
    <source>
        <dbReference type="EMBL" id="KAK3377481.1"/>
    </source>
</evidence>
<keyword evidence="2" id="KW-0472">Membrane</keyword>
<protein>
    <submittedName>
        <fullName evidence="3">Uncharacterized protein</fullName>
    </submittedName>
</protein>
<feature type="transmembrane region" description="Helical" evidence="2">
    <location>
        <begin position="146"/>
        <end position="169"/>
    </location>
</feature>
<reference evidence="3" key="2">
    <citation type="submission" date="2023-06" db="EMBL/GenBank/DDBJ databases">
        <authorList>
            <consortium name="Lawrence Berkeley National Laboratory"/>
            <person name="Haridas S."/>
            <person name="Hensen N."/>
            <person name="Bonometti L."/>
            <person name="Westerberg I."/>
            <person name="Brannstrom I.O."/>
            <person name="Guillou S."/>
            <person name="Cros-Aarteil S."/>
            <person name="Calhoun S."/>
            <person name="Kuo A."/>
            <person name="Mondo S."/>
            <person name="Pangilinan J."/>
            <person name="Riley R."/>
            <person name="LaButti K."/>
            <person name="Andreopoulos B."/>
            <person name="Lipzen A."/>
            <person name="Chen C."/>
            <person name="Yanf M."/>
            <person name="Daum C."/>
            <person name="Ng V."/>
            <person name="Clum A."/>
            <person name="Steindorff A."/>
            <person name="Ohm R."/>
            <person name="Martin F."/>
            <person name="Silar P."/>
            <person name="Natvig D."/>
            <person name="Lalanne C."/>
            <person name="Gautier V."/>
            <person name="Ament-velasquez S.L."/>
            <person name="Kruys A."/>
            <person name="Hutchinson M.I."/>
            <person name="Powell A.J."/>
            <person name="Barry K."/>
            <person name="Miller A.N."/>
            <person name="Grigoriev I.V."/>
            <person name="Debuchy R."/>
            <person name="Gladieux P."/>
            <person name="Thoren M.H."/>
            <person name="Johannesson H."/>
        </authorList>
    </citation>
    <scope>NUCLEOTIDE SEQUENCE</scope>
    <source>
        <strain evidence="3">CBS 232.78</strain>
    </source>
</reference>
<evidence type="ECO:0000256" key="1">
    <source>
        <dbReference type="SAM" id="MobiDB-lite"/>
    </source>
</evidence>
<proteinExistence type="predicted"/>
<comment type="caution">
    <text evidence="3">The sequence shown here is derived from an EMBL/GenBank/DDBJ whole genome shotgun (WGS) entry which is preliminary data.</text>
</comment>
<keyword evidence="2" id="KW-1133">Transmembrane helix</keyword>
<sequence>MSRMPTPGVGLIPLLVSTVVCIFLAIRSRPKKDQFVHEHVHHRGISHHHHGHGREVAAGLTRSLSSSSLESMADDIVPHDDNDDDNKTPKTGLRHPLLVFIVDTLLATADMVVLVITWIRITDYREGAYSLGQYGWSLPWPAKVSLLPMLAAYATIPLMVNFFIHTFFATRAFFRFLVKLGLPTPPEWTPVPTNCPHCGELVHSGGPTPPLHAQAPIASHHRQPKWLSAKNGPGVAKVTGNKGGHHPSSYYRDTAPLLGGPGHGAGATPEYRESAGGEYYRDEILPTIRPVNGTPAPGPEVAQVEAGQGGNGPAAPAA</sequence>
<dbReference type="EMBL" id="JAULSW010000006">
    <property type="protein sequence ID" value="KAK3377481.1"/>
    <property type="molecule type" value="Genomic_DNA"/>
</dbReference>
<reference evidence="3" key="1">
    <citation type="journal article" date="2023" name="Mol. Phylogenet. Evol.">
        <title>Genome-scale phylogeny and comparative genomics of the fungal order Sordariales.</title>
        <authorList>
            <person name="Hensen N."/>
            <person name="Bonometti L."/>
            <person name="Westerberg I."/>
            <person name="Brannstrom I.O."/>
            <person name="Guillou S."/>
            <person name="Cros-Aarteil S."/>
            <person name="Calhoun S."/>
            <person name="Haridas S."/>
            <person name="Kuo A."/>
            <person name="Mondo S."/>
            <person name="Pangilinan J."/>
            <person name="Riley R."/>
            <person name="LaButti K."/>
            <person name="Andreopoulos B."/>
            <person name="Lipzen A."/>
            <person name="Chen C."/>
            <person name="Yan M."/>
            <person name="Daum C."/>
            <person name="Ng V."/>
            <person name="Clum A."/>
            <person name="Steindorff A."/>
            <person name="Ohm R.A."/>
            <person name="Martin F."/>
            <person name="Silar P."/>
            <person name="Natvig D.O."/>
            <person name="Lalanne C."/>
            <person name="Gautier V."/>
            <person name="Ament-Velasquez S.L."/>
            <person name="Kruys A."/>
            <person name="Hutchinson M.I."/>
            <person name="Powell A.J."/>
            <person name="Barry K."/>
            <person name="Miller A.N."/>
            <person name="Grigoriev I.V."/>
            <person name="Debuchy R."/>
            <person name="Gladieux P."/>
            <person name="Hiltunen Thoren M."/>
            <person name="Johannesson H."/>
        </authorList>
    </citation>
    <scope>NUCLEOTIDE SEQUENCE</scope>
    <source>
        <strain evidence="3">CBS 232.78</strain>
    </source>
</reference>
<evidence type="ECO:0000313" key="4">
    <source>
        <dbReference type="Proteomes" id="UP001285441"/>
    </source>
</evidence>
<gene>
    <name evidence="3" type="ORF">B0H63DRAFT_524768</name>
</gene>
<feature type="transmembrane region" description="Helical" evidence="2">
    <location>
        <begin position="97"/>
        <end position="121"/>
    </location>
</feature>
<dbReference type="AlphaFoldDB" id="A0AAE0KIX7"/>
<evidence type="ECO:0000256" key="2">
    <source>
        <dbReference type="SAM" id="Phobius"/>
    </source>
</evidence>